<organism evidence="2 3">
    <name type="scientific">Pelagivirga sediminicola</name>
    <dbReference type="NCBI Taxonomy" id="2170575"/>
    <lineage>
        <taxon>Bacteria</taxon>
        <taxon>Pseudomonadati</taxon>
        <taxon>Pseudomonadota</taxon>
        <taxon>Alphaproteobacteria</taxon>
        <taxon>Rhodobacterales</taxon>
        <taxon>Paracoccaceae</taxon>
        <taxon>Pelagivirga</taxon>
    </lineage>
</organism>
<dbReference type="GO" id="GO:0008610">
    <property type="term" value="P:lipid biosynthetic process"/>
    <property type="evidence" value="ECO:0007669"/>
    <property type="project" value="InterPro"/>
</dbReference>
<keyword evidence="3" id="KW-1185">Reference proteome</keyword>
<dbReference type="AlphaFoldDB" id="A0A2T7G3S9"/>
<proteinExistence type="predicted"/>
<sequence length="128" mass="14903">MAENRYNIYRSTVHWRYAMARPLLAFFDARLIFFIVLFVFHIRWWTFAVLVFAIAGFTGASYFNYALENVVRLVRSKLVGSARPAITYTRLRPMADYGWDALRSEGPSGATTVILNVFKIPILLRYRP</sequence>
<dbReference type="GO" id="GO:0016301">
    <property type="term" value="F:kinase activity"/>
    <property type="evidence" value="ECO:0007669"/>
    <property type="project" value="InterPro"/>
</dbReference>
<keyword evidence="1" id="KW-0472">Membrane</keyword>
<feature type="transmembrane region" description="Helical" evidence="1">
    <location>
        <begin position="21"/>
        <end position="41"/>
    </location>
</feature>
<protein>
    <submittedName>
        <fullName evidence="2">Uncharacterized protein</fullName>
    </submittedName>
</protein>
<dbReference type="Proteomes" id="UP000244446">
    <property type="component" value="Unassembled WGS sequence"/>
</dbReference>
<evidence type="ECO:0000256" key="1">
    <source>
        <dbReference type="SAM" id="Phobius"/>
    </source>
</evidence>
<feature type="transmembrane region" description="Helical" evidence="1">
    <location>
        <begin position="47"/>
        <end position="67"/>
    </location>
</feature>
<dbReference type="NCBIfam" id="NF038220">
    <property type="entry name" value="IcmT_TraK"/>
    <property type="match status" value="1"/>
</dbReference>
<dbReference type="RefSeq" id="WP_108693226.1">
    <property type="nucleotide sequence ID" value="NZ_QCYH01000012.1"/>
</dbReference>
<evidence type="ECO:0000313" key="3">
    <source>
        <dbReference type="Proteomes" id="UP000244446"/>
    </source>
</evidence>
<dbReference type="GO" id="GO:0016020">
    <property type="term" value="C:membrane"/>
    <property type="evidence" value="ECO:0007669"/>
    <property type="project" value="InterPro"/>
</dbReference>
<dbReference type="Gene3D" id="1.10.287.3610">
    <property type="match status" value="1"/>
</dbReference>
<reference evidence="2 3" key="1">
    <citation type="submission" date="2018-04" db="EMBL/GenBank/DDBJ databases">
        <title>Pelagivirga bohaiensis gen. nov., sp. nov., a bacterium isolated from the Bohai Sea.</title>
        <authorList>
            <person name="Ji X."/>
        </authorList>
    </citation>
    <scope>NUCLEOTIDE SEQUENCE [LARGE SCALE GENOMIC DNA]</scope>
    <source>
        <strain evidence="2 3">BH-SD19</strain>
    </source>
</reference>
<name>A0A2T7G3S9_9RHOB</name>
<accession>A0A2T7G3S9</accession>
<keyword evidence="1" id="KW-0812">Transmembrane</keyword>
<dbReference type="InterPro" id="IPR047756">
    <property type="entry name" value="IcmT-like"/>
</dbReference>
<evidence type="ECO:0000313" key="2">
    <source>
        <dbReference type="EMBL" id="PVA09058.1"/>
    </source>
</evidence>
<comment type="caution">
    <text evidence="2">The sequence shown here is derived from an EMBL/GenBank/DDBJ whole genome shotgun (WGS) entry which is preliminary data.</text>
</comment>
<gene>
    <name evidence="2" type="ORF">DC366_15995</name>
</gene>
<dbReference type="EMBL" id="QCYH01000012">
    <property type="protein sequence ID" value="PVA09058.1"/>
    <property type="molecule type" value="Genomic_DNA"/>
</dbReference>
<dbReference type="InterPro" id="IPR036945">
    <property type="entry name" value="DAGK_sf"/>
</dbReference>
<dbReference type="OrthoDB" id="7851747at2"/>
<keyword evidence="1" id="KW-1133">Transmembrane helix</keyword>